<dbReference type="EMBL" id="JANJQO010001767">
    <property type="protein sequence ID" value="KAJ2969341.1"/>
    <property type="molecule type" value="Genomic_DNA"/>
</dbReference>
<evidence type="ECO:0000313" key="2">
    <source>
        <dbReference type="Proteomes" id="UP001143910"/>
    </source>
</evidence>
<comment type="caution">
    <text evidence="1">The sequence shown here is derived from an EMBL/GenBank/DDBJ whole genome shotgun (WGS) entry which is preliminary data.</text>
</comment>
<dbReference type="Proteomes" id="UP001143910">
    <property type="component" value="Unassembled WGS sequence"/>
</dbReference>
<protein>
    <submittedName>
        <fullName evidence="1">Uncharacterized protein</fullName>
    </submittedName>
</protein>
<sequence length="487" mass="52229">MSPALAEGEVIVTLSCLAPTSLTFPQRRLLLSNQKRAVSIGRASKRSSTLEPRMYNAWIDAPVMSRQHAELKLNSQSQTVFVRDVGSLHGTYHNDTRLRAGQSQALADGDVLKFGISIERGRESFPQCAMKVALEFGENKADSDVEITSTTGPAVFQVPDETDCDDMDSPAAFSSIDEDEEDDLDPLDEPSLRTSAAVLSSNNLELAEFHGFETSDPIDLTSEPDLVSEDNIPSSSSPASEALDLPVHDVDYTLGTVDMEADLGSFDDGPIGLASEGFPPARQYKEANDLACEENKQSTPGAYPAEQYQPAIFEAVNSLRRAESLGAVSGKPEYFIAREHNRLLAEVTSSVSNDFAKSFNLDEALRNAPEATAAKDQPTVFGSNFNSLANNIDHGVRGETEEGDFLGLNRPKKRKAAEISGPEIAEEQVVEPPANDSRPASTSTAAPLDTTTGPVLKRLRTAAEFLGIAAFGGAAVMTALIATAPNF</sequence>
<name>A0ACC1MSW0_9HYPO</name>
<organism evidence="1 2">
    <name type="scientific">Zarea fungicola</name>
    <dbReference type="NCBI Taxonomy" id="93591"/>
    <lineage>
        <taxon>Eukaryota</taxon>
        <taxon>Fungi</taxon>
        <taxon>Dikarya</taxon>
        <taxon>Ascomycota</taxon>
        <taxon>Pezizomycotina</taxon>
        <taxon>Sordariomycetes</taxon>
        <taxon>Hypocreomycetidae</taxon>
        <taxon>Hypocreales</taxon>
        <taxon>Cordycipitaceae</taxon>
        <taxon>Zarea</taxon>
    </lineage>
</organism>
<proteinExistence type="predicted"/>
<accession>A0ACC1MSW0</accession>
<gene>
    <name evidence="1" type="ORF">NQ176_g8713</name>
</gene>
<evidence type="ECO:0000313" key="1">
    <source>
        <dbReference type="EMBL" id="KAJ2969341.1"/>
    </source>
</evidence>
<keyword evidence="2" id="KW-1185">Reference proteome</keyword>
<reference evidence="1" key="1">
    <citation type="submission" date="2022-08" db="EMBL/GenBank/DDBJ databases">
        <title>Genome Sequence of Lecanicillium fungicola.</title>
        <authorList>
            <person name="Buettner E."/>
        </authorList>
    </citation>
    <scope>NUCLEOTIDE SEQUENCE</scope>
    <source>
        <strain evidence="1">Babe33</strain>
    </source>
</reference>